<dbReference type="AlphaFoldDB" id="A0A9N9C780"/>
<evidence type="ECO:0000313" key="2">
    <source>
        <dbReference type="Proteomes" id="UP000789342"/>
    </source>
</evidence>
<dbReference type="Proteomes" id="UP000789342">
    <property type="component" value="Unassembled WGS sequence"/>
</dbReference>
<accession>A0A9N9C780</accession>
<name>A0A9N9C780_9GLOM</name>
<organism evidence="1 2">
    <name type="scientific">Acaulospora morrowiae</name>
    <dbReference type="NCBI Taxonomy" id="94023"/>
    <lineage>
        <taxon>Eukaryota</taxon>
        <taxon>Fungi</taxon>
        <taxon>Fungi incertae sedis</taxon>
        <taxon>Mucoromycota</taxon>
        <taxon>Glomeromycotina</taxon>
        <taxon>Glomeromycetes</taxon>
        <taxon>Diversisporales</taxon>
        <taxon>Acaulosporaceae</taxon>
        <taxon>Acaulospora</taxon>
    </lineage>
</organism>
<sequence length="43" mass="5117">YKEKEVEDVEGYYTKDTIKGELEIIIDEGIQQIKVNKELEQEE</sequence>
<evidence type="ECO:0000313" key="1">
    <source>
        <dbReference type="EMBL" id="CAG8589680.1"/>
    </source>
</evidence>
<proteinExistence type="predicted"/>
<reference evidence="1" key="1">
    <citation type="submission" date="2021-06" db="EMBL/GenBank/DDBJ databases">
        <authorList>
            <person name="Kallberg Y."/>
            <person name="Tangrot J."/>
            <person name="Rosling A."/>
        </authorList>
    </citation>
    <scope>NUCLEOTIDE SEQUENCE</scope>
    <source>
        <strain evidence="1">CL551</strain>
    </source>
</reference>
<keyword evidence="2" id="KW-1185">Reference proteome</keyword>
<dbReference type="EMBL" id="CAJVPV010005372">
    <property type="protein sequence ID" value="CAG8589680.1"/>
    <property type="molecule type" value="Genomic_DNA"/>
</dbReference>
<protein>
    <submittedName>
        <fullName evidence="1">18028_t:CDS:1</fullName>
    </submittedName>
</protein>
<feature type="non-terminal residue" evidence="1">
    <location>
        <position position="43"/>
    </location>
</feature>
<comment type="caution">
    <text evidence="1">The sequence shown here is derived from an EMBL/GenBank/DDBJ whole genome shotgun (WGS) entry which is preliminary data.</text>
</comment>
<gene>
    <name evidence="1" type="ORF">AMORRO_LOCUS7288</name>
</gene>